<feature type="transmembrane region" description="Helical" evidence="5">
    <location>
        <begin position="253"/>
        <end position="272"/>
    </location>
</feature>
<evidence type="ECO:0000256" key="4">
    <source>
        <dbReference type="ARBA" id="ARBA00023004"/>
    </source>
</evidence>
<dbReference type="PANTHER" id="PTHR47601:SF1">
    <property type="entry name" value="CYTOCHROME C-TYPE BIOGENESIS CCMH-LIKE MITOCHONDRIAL PROTEIN"/>
    <property type="match status" value="1"/>
</dbReference>
<keyword evidence="5" id="KW-1133">Transmembrane helix</keyword>
<reference evidence="7" key="1">
    <citation type="submission" date="2018-01" db="EMBL/GenBank/DDBJ databases">
        <authorList>
            <person name="Mao J.F."/>
        </authorList>
    </citation>
    <scope>NUCLEOTIDE SEQUENCE</scope>
    <source>
        <strain evidence="7">Huo1</strain>
        <tissue evidence="7">Leaf</tissue>
    </source>
</reference>
<feature type="transmembrane region" description="Helical" evidence="5">
    <location>
        <begin position="168"/>
        <end position="190"/>
    </location>
</feature>
<dbReference type="Pfam" id="PF03918">
    <property type="entry name" value="CcmH"/>
    <property type="match status" value="1"/>
</dbReference>
<comment type="subcellular location">
    <subcellularLocation>
        <location evidence="5">Mitochondrion inner membrane</location>
    </subcellularLocation>
</comment>
<keyword evidence="8" id="KW-1185">Reference proteome</keyword>
<feature type="transmembrane region" description="Helical" evidence="5">
    <location>
        <begin position="91"/>
        <end position="108"/>
    </location>
</feature>
<evidence type="ECO:0000259" key="6">
    <source>
        <dbReference type="Pfam" id="PF03918"/>
    </source>
</evidence>
<keyword evidence="3 5" id="KW-0479">Metal-binding</keyword>
<dbReference type="Gene3D" id="1.10.8.640">
    <property type="entry name" value="Cytochrome C biogenesis protein"/>
    <property type="match status" value="1"/>
</dbReference>
<evidence type="ECO:0000256" key="3">
    <source>
        <dbReference type="ARBA" id="ARBA00022723"/>
    </source>
</evidence>
<evidence type="ECO:0000313" key="8">
    <source>
        <dbReference type="Proteomes" id="UP000298416"/>
    </source>
</evidence>
<dbReference type="EMBL" id="PNBA02000015">
    <property type="protein sequence ID" value="KAG6398081.1"/>
    <property type="molecule type" value="Genomic_DNA"/>
</dbReference>
<keyword evidence="5" id="KW-0496">Mitochondrion</keyword>
<dbReference type="InterPro" id="IPR005616">
    <property type="entry name" value="CcmH/CycL/Ccl2/NrfF_N"/>
</dbReference>
<dbReference type="CDD" id="cd16378">
    <property type="entry name" value="CcmH_N"/>
    <property type="match status" value="1"/>
</dbReference>
<evidence type="ECO:0000256" key="5">
    <source>
        <dbReference type="RuleBase" id="RU364112"/>
    </source>
</evidence>
<protein>
    <recommendedName>
        <fullName evidence="5">Cytochrome c-type biogenesis protein</fullName>
    </recommendedName>
</protein>
<feature type="domain" description="CcmH/CycL/Ccl2/NrfF N-terminal" evidence="6">
    <location>
        <begin position="199"/>
        <end position="305"/>
    </location>
</feature>
<evidence type="ECO:0000313" key="7">
    <source>
        <dbReference type="EMBL" id="KAG6398081.1"/>
    </source>
</evidence>
<dbReference type="AlphaFoldDB" id="A0A8X8ZAS0"/>
<sequence length="320" mass="37533">MVALGIAETLVFFVYSYHRAVLLVWNLKFNRKELFFSYSCFSFEAFDLEWPPFELNTHLVRGGDRRIISIFTIRLGAVVEGRERWLFCPHLSLIVCIAETLVFFVYSYHRAVLLRKSRRKSLYELGKWRNLVFSDWVLVWGFRVRGGDRRIISIFTIRLGAVVEGRERWLFCPHLSLIVCIAETLVFFVYSYHRAVLLSQSIEDLQADIAILLHKLIRDEIRSGKNDKEIYKKLEEDFGETVLYTPKFDIQTAAIWLAPLTLTGGAVLIWAFKRYRRKNNVHIMALDLVRGVPLTPKEKASMLELLTPPSTRWWGKWLPR</sequence>
<dbReference type="InterPro" id="IPR038297">
    <property type="entry name" value="CcmH/CycL/NrfF/Ccl2_sf"/>
</dbReference>
<comment type="caution">
    <text evidence="5">Lacks conserved residue(s) required for the propagation of feature annotation.</text>
</comment>
<evidence type="ECO:0000256" key="1">
    <source>
        <dbReference type="ARBA" id="ARBA00010342"/>
    </source>
</evidence>
<keyword evidence="5" id="KW-0999">Mitochondrion inner membrane</keyword>
<name>A0A8X8ZAS0_SALSN</name>
<keyword evidence="4 5" id="KW-0408">Iron</keyword>
<dbReference type="PANTHER" id="PTHR47601">
    <property type="match status" value="1"/>
</dbReference>
<keyword evidence="2 5" id="KW-0349">Heme</keyword>
<proteinExistence type="inferred from homology"/>
<organism evidence="7">
    <name type="scientific">Salvia splendens</name>
    <name type="common">Scarlet sage</name>
    <dbReference type="NCBI Taxonomy" id="180675"/>
    <lineage>
        <taxon>Eukaryota</taxon>
        <taxon>Viridiplantae</taxon>
        <taxon>Streptophyta</taxon>
        <taxon>Embryophyta</taxon>
        <taxon>Tracheophyta</taxon>
        <taxon>Spermatophyta</taxon>
        <taxon>Magnoliopsida</taxon>
        <taxon>eudicotyledons</taxon>
        <taxon>Gunneridae</taxon>
        <taxon>Pentapetalae</taxon>
        <taxon>asterids</taxon>
        <taxon>lamiids</taxon>
        <taxon>Lamiales</taxon>
        <taxon>Lamiaceae</taxon>
        <taxon>Nepetoideae</taxon>
        <taxon>Mentheae</taxon>
        <taxon>Salviinae</taxon>
        <taxon>Salvia</taxon>
        <taxon>Salvia subgen. Calosphace</taxon>
        <taxon>core Calosphace</taxon>
    </lineage>
</organism>
<keyword evidence="5" id="KW-0812">Transmembrane</keyword>
<comment type="caution">
    <text evidence="7">The sequence shown here is derived from an EMBL/GenBank/DDBJ whole genome shotgun (WGS) entry which is preliminary data.</text>
</comment>
<evidence type="ECO:0000256" key="2">
    <source>
        <dbReference type="ARBA" id="ARBA00022617"/>
    </source>
</evidence>
<dbReference type="Proteomes" id="UP000298416">
    <property type="component" value="Unassembled WGS sequence"/>
</dbReference>
<reference evidence="7" key="2">
    <citation type="submission" date="2020-08" db="EMBL/GenBank/DDBJ databases">
        <title>Plant Genome Project.</title>
        <authorList>
            <person name="Zhang R.-G."/>
        </authorList>
    </citation>
    <scope>NUCLEOTIDE SEQUENCE</scope>
    <source>
        <strain evidence="7">Huo1</strain>
        <tissue evidence="7">Leaf</tissue>
    </source>
</reference>
<keyword evidence="5" id="KW-0472">Membrane</keyword>
<comment type="similarity">
    <text evidence="1 5">Belongs to the CcmH/CycL/Ccl2/NrfF family.</text>
</comment>
<dbReference type="GO" id="GO:0005743">
    <property type="term" value="C:mitochondrial inner membrane"/>
    <property type="evidence" value="ECO:0007669"/>
    <property type="project" value="UniProtKB-SubCell"/>
</dbReference>
<dbReference type="GO" id="GO:0046872">
    <property type="term" value="F:metal ion binding"/>
    <property type="evidence" value="ECO:0007669"/>
    <property type="project" value="UniProtKB-KW"/>
</dbReference>
<gene>
    <name evidence="7" type="ORF">SASPL_139532</name>
</gene>
<accession>A0A8X8ZAS0</accession>